<dbReference type="Proteomes" id="UP001189429">
    <property type="component" value="Unassembled WGS sequence"/>
</dbReference>
<keyword evidence="2" id="KW-1185">Reference proteome</keyword>
<proteinExistence type="predicted"/>
<accession>A0ABN9QJ29</accession>
<organism evidence="1 2">
    <name type="scientific">Prorocentrum cordatum</name>
    <dbReference type="NCBI Taxonomy" id="2364126"/>
    <lineage>
        <taxon>Eukaryota</taxon>
        <taxon>Sar</taxon>
        <taxon>Alveolata</taxon>
        <taxon>Dinophyceae</taxon>
        <taxon>Prorocentrales</taxon>
        <taxon>Prorocentraceae</taxon>
        <taxon>Prorocentrum</taxon>
    </lineage>
</organism>
<evidence type="ECO:0000313" key="2">
    <source>
        <dbReference type="Proteomes" id="UP001189429"/>
    </source>
</evidence>
<protein>
    <submittedName>
        <fullName evidence="1">Uncharacterized protein</fullName>
    </submittedName>
</protein>
<name>A0ABN9QJ29_9DINO</name>
<evidence type="ECO:0000313" key="1">
    <source>
        <dbReference type="EMBL" id="CAK0804840.1"/>
    </source>
</evidence>
<sequence>MELLTQDGGLEGLGKDAVVRKQQKLDDIFKRSRRCRGQDIIEHLRTSHNKYKELADLDQGTKLNDDLCAYFLFEGVTLNDDQKRLMTTVADNRYETESFEKTLKTN</sequence>
<gene>
    <name evidence="1" type="ORF">PCOR1329_LOCUS11521</name>
</gene>
<comment type="caution">
    <text evidence="1">The sequence shown here is derived from an EMBL/GenBank/DDBJ whole genome shotgun (WGS) entry which is preliminary data.</text>
</comment>
<reference evidence="1" key="1">
    <citation type="submission" date="2023-10" db="EMBL/GenBank/DDBJ databases">
        <authorList>
            <person name="Chen Y."/>
            <person name="Shah S."/>
            <person name="Dougan E. K."/>
            <person name="Thang M."/>
            <person name="Chan C."/>
        </authorList>
    </citation>
    <scope>NUCLEOTIDE SEQUENCE [LARGE SCALE GENOMIC DNA]</scope>
</reference>
<dbReference type="EMBL" id="CAUYUJ010003332">
    <property type="protein sequence ID" value="CAK0804840.1"/>
    <property type="molecule type" value="Genomic_DNA"/>
</dbReference>
<feature type="non-terminal residue" evidence="1">
    <location>
        <position position="106"/>
    </location>
</feature>